<evidence type="ECO:0000256" key="9">
    <source>
        <dbReference type="RuleBase" id="RU000633"/>
    </source>
</evidence>
<keyword evidence="10" id="KW-1133">Transmembrane helix</keyword>
<dbReference type="PANTHER" id="PTHR10082:SF60">
    <property type="entry name" value="INTEGRIN BETA-PS"/>
    <property type="match status" value="1"/>
</dbReference>
<dbReference type="GO" id="GO:0098609">
    <property type="term" value="P:cell-cell adhesion"/>
    <property type="evidence" value="ECO:0007669"/>
    <property type="project" value="TreeGrafter"/>
</dbReference>
<keyword evidence="8" id="KW-0325">Glycoprotein</keyword>
<dbReference type="AlphaFoldDB" id="A0AAW1MAR6"/>
<protein>
    <recommendedName>
        <fullName evidence="9">Integrin beta</fullName>
    </recommendedName>
</protein>
<evidence type="ECO:0000256" key="11">
    <source>
        <dbReference type="SAM" id="SignalP"/>
    </source>
</evidence>
<keyword evidence="15" id="KW-1185">Reference proteome</keyword>
<accession>A0AAW1MAR6</accession>
<dbReference type="GO" id="GO:0008305">
    <property type="term" value="C:integrin complex"/>
    <property type="evidence" value="ECO:0007669"/>
    <property type="project" value="TreeGrafter"/>
</dbReference>
<feature type="domain" description="Integrin beta subunit cytoplasmic" evidence="13">
    <location>
        <begin position="229"/>
        <end position="275"/>
    </location>
</feature>
<dbReference type="GO" id="GO:0016477">
    <property type="term" value="P:cell migration"/>
    <property type="evidence" value="ECO:0007669"/>
    <property type="project" value="TreeGrafter"/>
</dbReference>
<keyword evidence="6 10" id="KW-0472">Membrane</keyword>
<dbReference type="EMBL" id="JASPKY010000068">
    <property type="protein sequence ID" value="KAK9743542.1"/>
    <property type="molecule type" value="Genomic_DNA"/>
</dbReference>
<dbReference type="GO" id="GO:0033627">
    <property type="term" value="P:cell adhesion mediated by integrin"/>
    <property type="evidence" value="ECO:0007669"/>
    <property type="project" value="TreeGrafter"/>
</dbReference>
<dbReference type="GO" id="GO:0007160">
    <property type="term" value="P:cell-matrix adhesion"/>
    <property type="evidence" value="ECO:0007669"/>
    <property type="project" value="TreeGrafter"/>
</dbReference>
<dbReference type="GO" id="GO:0005178">
    <property type="term" value="F:integrin binding"/>
    <property type="evidence" value="ECO:0007669"/>
    <property type="project" value="TreeGrafter"/>
</dbReference>
<dbReference type="GO" id="GO:0005925">
    <property type="term" value="C:focal adhesion"/>
    <property type="evidence" value="ECO:0007669"/>
    <property type="project" value="TreeGrafter"/>
</dbReference>
<feature type="signal peptide" evidence="11">
    <location>
        <begin position="1"/>
        <end position="18"/>
    </location>
</feature>
<feature type="transmembrane region" description="Helical" evidence="10">
    <location>
        <begin position="208"/>
        <end position="228"/>
    </location>
</feature>
<dbReference type="InterPro" id="IPR036465">
    <property type="entry name" value="vWFA_dom_sf"/>
</dbReference>
<evidence type="ECO:0000313" key="15">
    <source>
        <dbReference type="Proteomes" id="UP001458880"/>
    </source>
</evidence>
<dbReference type="SUPFAM" id="SSF53300">
    <property type="entry name" value="vWA-like"/>
    <property type="match status" value="1"/>
</dbReference>
<dbReference type="Pfam" id="PF00362">
    <property type="entry name" value="Integrin_beta"/>
    <property type="match status" value="1"/>
</dbReference>
<name>A0AAW1MAR6_POPJA</name>
<feature type="chain" id="PRO_5043441432" description="Integrin beta" evidence="11">
    <location>
        <begin position="19"/>
        <end position="399"/>
    </location>
</feature>
<feature type="domain" description="Integrin beta subunit VWA" evidence="12">
    <location>
        <begin position="27"/>
        <end position="329"/>
    </location>
</feature>
<evidence type="ECO:0000313" key="14">
    <source>
        <dbReference type="EMBL" id="KAK9743542.1"/>
    </source>
</evidence>
<comment type="caution">
    <text evidence="14">The sequence shown here is derived from an EMBL/GenBank/DDBJ whole genome shotgun (WGS) entry which is preliminary data.</text>
</comment>
<comment type="similarity">
    <text evidence="2 9">Belongs to the integrin beta chain family.</text>
</comment>
<evidence type="ECO:0000256" key="1">
    <source>
        <dbReference type="ARBA" id="ARBA00004479"/>
    </source>
</evidence>
<keyword evidence="4 9" id="KW-0130">Cell adhesion</keyword>
<dbReference type="GO" id="GO:0009986">
    <property type="term" value="C:cell surface"/>
    <property type="evidence" value="ECO:0007669"/>
    <property type="project" value="TreeGrafter"/>
</dbReference>
<sequence>MRYYAFIVLCLVVSVVKAQESCENLEKCSECIRKLGCVWCSNPDDKIHCKSDVSTLNLTAWCTEDKLVKPESTYQITEDSEINTSLIGDVVQIKPQRIKLSIRKGEQFTIPFEYSRASNYPIDLYYIMDLSYSMKLHKDKLAELGGKLIEVMQNTTSDFRLGFGSFVDKPTMPFTAPRECSELFECIEAILSNSTKTDGIDTSLNCTMIVAIIILSIFLGGIIILIIWKVLTHIHDTKEFAKFIKNTENSKWSAEENPIYKQASTTVANPLFGVKKDWRPLPTLALRRAESPDLRWHIFVLDPIAPTTLWGGSVISWARASGLTTLPPCITSVKRKRLVSLPLKESEEVKPLTTVRSRMAYQDKLGVAGTPHHKTMGIKLGVAGTPHHKTMGIWCGRKS</sequence>
<dbReference type="SMART" id="SM00187">
    <property type="entry name" value="INB"/>
    <property type="match status" value="1"/>
</dbReference>
<dbReference type="InterPro" id="IPR002369">
    <property type="entry name" value="Integrin_bsu_VWA"/>
</dbReference>
<evidence type="ECO:0000256" key="2">
    <source>
        <dbReference type="ARBA" id="ARBA00007449"/>
    </source>
</evidence>
<evidence type="ECO:0000256" key="7">
    <source>
        <dbReference type="ARBA" id="ARBA00023157"/>
    </source>
</evidence>
<reference evidence="14 15" key="1">
    <citation type="journal article" date="2024" name="BMC Genomics">
        <title>De novo assembly and annotation of Popillia japonica's genome with initial clues to its potential as an invasive pest.</title>
        <authorList>
            <person name="Cucini C."/>
            <person name="Boschi S."/>
            <person name="Funari R."/>
            <person name="Cardaioli E."/>
            <person name="Iannotti N."/>
            <person name="Marturano G."/>
            <person name="Paoli F."/>
            <person name="Bruttini M."/>
            <person name="Carapelli A."/>
            <person name="Frati F."/>
            <person name="Nardi F."/>
        </authorList>
    </citation>
    <scope>NUCLEOTIDE SEQUENCE [LARGE SCALE GENOMIC DNA]</scope>
    <source>
        <strain evidence="14">DMR45628</strain>
    </source>
</reference>
<evidence type="ECO:0000256" key="8">
    <source>
        <dbReference type="ARBA" id="ARBA00023180"/>
    </source>
</evidence>
<keyword evidence="11" id="KW-0732">Signal</keyword>
<evidence type="ECO:0000256" key="10">
    <source>
        <dbReference type="SAM" id="Phobius"/>
    </source>
</evidence>
<dbReference type="InterPro" id="IPR015812">
    <property type="entry name" value="Integrin_bsu"/>
</dbReference>
<evidence type="ECO:0000256" key="5">
    <source>
        <dbReference type="ARBA" id="ARBA00023037"/>
    </source>
</evidence>
<evidence type="ECO:0000256" key="6">
    <source>
        <dbReference type="ARBA" id="ARBA00023136"/>
    </source>
</evidence>
<dbReference type="SMART" id="SM01241">
    <property type="entry name" value="Integrin_b_cyt"/>
    <property type="match status" value="1"/>
</dbReference>
<dbReference type="Gene3D" id="3.40.50.410">
    <property type="entry name" value="von Willebrand factor, type A domain"/>
    <property type="match status" value="1"/>
</dbReference>
<comment type="subcellular location">
    <subcellularLocation>
        <location evidence="9">Cell membrane</location>
        <topology evidence="9">Single-pass type I membrane protein</topology>
    </subcellularLocation>
    <subcellularLocation>
        <location evidence="1">Membrane</location>
        <topology evidence="1">Single-pass type I membrane protein</topology>
    </subcellularLocation>
</comment>
<evidence type="ECO:0000256" key="4">
    <source>
        <dbReference type="ARBA" id="ARBA00022889"/>
    </source>
</evidence>
<organism evidence="14 15">
    <name type="scientific">Popillia japonica</name>
    <name type="common">Japanese beetle</name>
    <dbReference type="NCBI Taxonomy" id="7064"/>
    <lineage>
        <taxon>Eukaryota</taxon>
        <taxon>Metazoa</taxon>
        <taxon>Ecdysozoa</taxon>
        <taxon>Arthropoda</taxon>
        <taxon>Hexapoda</taxon>
        <taxon>Insecta</taxon>
        <taxon>Pterygota</taxon>
        <taxon>Neoptera</taxon>
        <taxon>Endopterygota</taxon>
        <taxon>Coleoptera</taxon>
        <taxon>Polyphaga</taxon>
        <taxon>Scarabaeiformia</taxon>
        <taxon>Scarabaeidae</taxon>
        <taxon>Rutelinae</taxon>
        <taxon>Popillia</taxon>
    </lineage>
</organism>
<dbReference type="Gene3D" id="1.20.5.100">
    <property type="entry name" value="Cytochrome c1, transmembrane anchor, C-terminal"/>
    <property type="match status" value="1"/>
</dbReference>
<keyword evidence="3 9" id="KW-0812">Transmembrane</keyword>
<proteinExistence type="inferred from homology"/>
<evidence type="ECO:0000256" key="3">
    <source>
        <dbReference type="ARBA" id="ARBA00022692"/>
    </source>
</evidence>
<dbReference type="PANTHER" id="PTHR10082">
    <property type="entry name" value="INTEGRIN BETA SUBUNIT"/>
    <property type="match status" value="1"/>
</dbReference>
<dbReference type="InterPro" id="IPR014836">
    <property type="entry name" value="Integrin_bsu_cyt_dom"/>
</dbReference>
<keyword evidence="7" id="KW-1015">Disulfide bond</keyword>
<evidence type="ECO:0000259" key="13">
    <source>
        <dbReference type="SMART" id="SM01241"/>
    </source>
</evidence>
<dbReference type="Proteomes" id="UP001458880">
    <property type="component" value="Unassembled WGS sequence"/>
</dbReference>
<gene>
    <name evidence="14" type="ORF">QE152_g8518</name>
</gene>
<dbReference type="Pfam" id="PF08725">
    <property type="entry name" value="Integrin_b_cyt"/>
    <property type="match status" value="1"/>
</dbReference>
<evidence type="ECO:0000259" key="12">
    <source>
        <dbReference type="SMART" id="SM00187"/>
    </source>
</evidence>
<dbReference type="GO" id="GO:0007229">
    <property type="term" value="P:integrin-mediated signaling pathway"/>
    <property type="evidence" value="ECO:0007669"/>
    <property type="project" value="UniProtKB-KW"/>
</dbReference>
<keyword evidence="5 9" id="KW-0401">Integrin</keyword>
<dbReference type="PRINTS" id="PR01186">
    <property type="entry name" value="INTEGRINB"/>
</dbReference>